<dbReference type="SUPFAM" id="SSF48452">
    <property type="entry name" value="TPR-like"/>
    <property type="match status" value="2"/>
</dbReference>
<dbReference type="EMBL" id="FOFR01000017">
    <property type="protein sequence ID" value="SER92075.1"/>
    <property type="molecule type" value="Genomic_DNA"/>
</dbReference>
<dbReference type="PANTHER" id="PTHR47691">
    <property type="entry name" value="REGULATOR-RELATED"/>
    <property type="match status" value="1"/>
</dbReference>
<evidence type="ECO:0000256" key="2">
    <source>
        <dbReference type="PROSITE-ProRule" id="PRU01091"/>
    </source>
</evidence>
<keyword evidence="1 2" id="KW-0238">DNA-binding</keyword>
<dbReference type="Gene3D" id="1.10.10.10">
    <property type="entry name" value="Winged helix-like DNA-binding domain superfamily/Winged helix DNA-binding domain"/>
    <property type="match status" value="1"/>
</dbReference>
<dbReference type="SUPFAM" id="SSF52540">
    <property type="entry name" value="P-loop containing nucleoside triphosphate hydrolases"/>
    <property type="match status" value="1"/>
</dbReference>
<dbReference type="PROSITE" id="PS51755">
    <property type="entry name" value="OMPR_PHOB"/>
    <property type="match status" value="1"/>
</dbReference>
<protein>
    <submittedName>
        <fullName evidence="4">Tetratricopeptide repeat-containing protein</fullName>
    </submittedName>
</protein>
<evidence type="ECO:0000259" key="3">
    <source>
        <dbReference type="PROSITE" id="PS51755"/>
    </source>
</evidence>
<evidence type="ECO:0000256" key="1">
    <source>
        <dbReference type="ARBA" id="ARBA00023125"/>
    </source>
</evidence>
<dbReference type="InterPro" id="IPR016032">
    <property type="entry name" value="Sig_transdc_resp-reg_C-effctor"/>
</dbReference>
<dbReference type="InterPro" id="IPR001867">
    <property type="entry name" value="OmpR/PhoB-type_DNA-bd"/>
</dbReference>
<feature type="DNA-binding region" description="OmpR/PhoB-type" evidence="2">
    <location>
        <begin position="1"/>
        <end position="90"/>
    </location>
</feature>
<dbReference type="GO" id="GO:0003677">
    <property type="term" value="F:DNA binding"/>
    <property type="evidence" value="ECO:0007669"/>
    <property type="project" value="UniProtKB-UniRule"/>
</dbReference>
<dbReference type="Pfam" id="PF13424">
    <property type="entry name" value="TPR_12"/>
    <property type="match status" value="2"/>
</dbReference>
<reference evidence="5" key="1">
    <citation type="submission" date="2016-10" db="EMBL/GenBank/DDBJ databases">
        <authorList>
            <person name="Varghese N."/>
            <person name="Submissions S."/>
        </authorList>
    </citation>
    <scope>NUCLEOTIDE SEQUENCE [LARGE SCALE GENOMIC DNA]</scope>
    <source>
        <strain evidence="5">CGMCC 4.3525</strain>
    </source>
</reference>
<organism evidence="4 5">
    <name type="scientific">Lentzea xinjiangensis</name>
    <dbReference type="NCBI Taxonomy" id="402600"/>
    <lineage>
        <taxon>Bacteria</taxon>
        <taxon>Bacillati</taxon>
        <taxon>Actinomycetota</taxon>
        <taxon>Actinomycetes</taxon>
        <taxon>Pseudonocardiales</taxon>
        <taxon>Pseudonocardiaceae</taxon>
        <taxon>Lentzea</taxon>
    </lineage>
</organism>
<dbReference type="GO" id="GO:0043531">
    <property type="term" value="F:ADP binding"/>
    <property type="evidence" value="ECO:0007669"/>
    <property type="project" value="InterPro"/>
</dbReference>
<dbReference type="InterPro" id="IPR036388">
    <property type="entry name" value="WH-like_DNA-bd_sf"/>
</dbReference>
<evidence type="ECO:0000313" key="5">
    <source>
        <dbReference type="Proteomes" id="UP000199352"/>
    </source>
</evidence>
<accession>A0A1H9T499</accession>
<dbReference type="RefSeq" id="WP_089957082.1">
    <property type="nucleotide sequence ID" value="NZ_FOFR01000017.1"/>
</dbReference>
<keyword evidence="5" id="KW-1185">Reference proteome</keyword>
<name>A0A1H9T499_9PSEU</name>
<dbReference type="GO" id="GO:0006355">
    <property type="term" value="P:regulation of DNA-templated transcription"/>
    <property type="evidence" value="ECO:0007669"/>
    <property type="project" value="InterPro"/>
</dbReference>
<dbReference type="Pfam" id="PF00486">
    <property type="entry name" value="Trans_reg_C"/>
    <property type="match status" value="1"/>
</dbReference>
<dbReference type="Proteomes" id="UP000199352">
    <property type="component" value="Unassembled WGS sequence"/>
</dbReference>
<dbReference type="STRING" id="402600.SAMN05216188_117145"/>
<dbReference type="PANTHER" id="PTHR47691:SF3">
    <property type="entry name" value="HTH-TYPE TRANSCRIPTIONAL REGULATOR RV0890C-RELATED"/>
    <property type="match status" value="1"/>
</dbReference>
<dbReference type="PRINTS" id="PR00364">
    <property type="entry name" value="DISEASERSIST"/>
</dbReference>
<sequence length="803" mass="86195">MGEVRFRVLGPLAVEVDGREVPVPGGLCQALLAALLLRPNEVVTADELITRVWGDGGNLRALRTLMNRLRVALGEAGCVRTVGAGYVAEPQDLDLLTFRALAAQGRNAEALELWRGPALAGVDSAWVRAEVSALVEERRAVQQKLTVPRQIPAPPAQFVGRDHELAVLDDTSGPLVISAVSGAAGVGKTALAVRWAHTAADRFPAGQLYVNLRGFDPAAEPARPQEVIRRFLAALGVPPGRVPQDEAAQAGLYRELLSTRKLLLLLDNARDAGQVRPLLPGGGGCRVLITSRDRMGDLEGARSLPLGMLGHDEAVALVAERVGAARAAAEPDALVRLVELCGGLPLALSVVAARAAADAQLPLAALAEEIADEQTRLDFLDTGDELTSVRAAFSWSYRRLSEPAARLFRLLGAHPGPDFTAAVAVSLGSTQSVLDELTGAHLLTQTDDRRYHLHDLVRLFARGLTSEEERLDALHRLLDHYLHSTHRVHDRAVGPFRTPLTLAGPLPGVEPEEVDDAAAAWAWFDAELDVLTGLVPAGEQAGLDVLTWQLAWSLTNVFDRKGRWHEWTSVLETALVAANRIGDADTVARIRHVMARAYRRTGRLDEAVAMLDEAIKAYRELGDVASEGDMLQVLAAVHGDRGRLPEALAAAREALALAEQSGDTVAVGPALNQVGWYSGELGDYQAAVEHCERAVELNRRTGSLNGQAAALHSVAHARRHLGDLRGAIAASHRALDLFRATGFLVLEAETLVNLGDTHHAAGEAGRARHTWQYALAIYEHLGDRAAEDVRRRLTEWAAAPSSG</sequence>
<dbReference type="SMART" id="SM00028">
    <property type="entry name" value="TPR"/>
    <property type="match status" value="5"/>
</dbReference>
<proteinExistence type="predicted"/>
<dbReference type="SUPFAM" id="SSF46894">
    <property type="entry name" value="C-terminal effector domain of the bipartite response regulators"/>
    <property type="match status" value="1"/>
</dbReference>
<dbReference type="InterPro" id="IPR019734">
    <property type="entry name" value="TPR_rpt"/>
</dbReference>
<dbReference type="OrthoDB" id="581105at2"/>
<dbReference type="Gene3D" id="1.25.40.10">
    <property type="entry name" value="Tetratricopeptide repeat domain"/>
    <property type="match status" value="1"/>
</dbReference>
<gene>
    <name evidence="4" type="ORF">SAMN05216188_117145</name>
</gene>
<dbReference type="InterPro" id="IPR027417">
    <property type="entry name" value="P-loop_NTPase"/>
</dbReference>
<dbReference type="SMART" id="SM00862">
    <property type="entry name" value="Trans_reg_C"/>
    <property type="match status" value="1"/>
</dbReference>
<dbReference type="InterPro" id="IPR011990">
    <property type="entry name" value="TPR-like_helical_dom_sf"/>
</dbReference>
<dbReference type="AlphaFoldDB" id="A0A1H9T499"/>
<dbReference type="GO" id="GO:0000160">
    <property type="term" value="P:phosphorelay signal transduction system"/>
    <property type="evidence" value="ECO:0007669"/>
    <property type="project" value="InterPro"/>
</dbReference>
<evidence type="ECO:0000313" key="4">
    <source>
        <dbReference type="EMBL" id="SER92075.1"/>
    </source>
</evidence>
<feature type="domain" description="OmpR/PhoB-type" evidence="3">
    <location>
        <begin position="1"/>
        <end position="90"/>
    </location>
</feature>
<dbReference type="Gene3D" id="3.40.50.300">
    <property type="entry name" value="P-loop containing nucleotide triphosphate hydrolases"/>
    <property type="match status" value="1"/>
</dbReference>